<name>A0ABN7NYV4_TIMPD</name>
<feature type="region of interest" description="Disordered" evidence="1">
    <location>
        <begin position="56"/>
        <end position="81"/>
    </location>
</feature>
<evidence type="ECO:0000256" key="1">
    <source>
        <dbReference type="SAM" id="MobiDB-lite"/>
    </source>
</evidence>
<protein>
    <submittedName>
        <fullName evidence="2">Uncharacterized protein</fullName>
    </submittedName>
</protein>
<sequence>MMEGILWYGPPWLVKEQESSPTYETEDLICPSSRKQYLCSLLGVLVTMETKAASRYKYEEERHEDGNNGEEKRKRKMRSESLVDRVTGVGREYLIILRPGYYDNSICSPGETEIIPKCELLTSPCDAGGHAQRGQLLLPQAMKGG</sequence>
<keyword evidence="3" id="KW-1185">Reference proteome</keyword>
<organism evidence="2 3">
    <name type="scientific">Timema podura</name>
    <name type="common">Walking stick</name>
    <dbReference type="NCBI Taxonomy" id="61482"/>
    <lineage>
        <taxon>Eukaryota</taxon>
        <taxon>Metazoa</taxon>
        <taxon>Ecdysozoa</taxon>
        <taxon>Arthropoda</taxon>
        <taxon>Hexapoda</taxon>
        <taxon>Insecta</taxon>
        <taxon>Pterygota</taxon>
        <taxon>Neoptera</taxon>
        <taxon>Polyneoptera</taxon>
        <taxon>Phasmatodea</taxon>
        <taxon>Timematodea</taxon>
        <taxon>Timematoidea</taxon>
        <taxon>Timematidae</taxon>
        <taxon>Timema</taxon>
    </lineage>
</organism>
<dbReference type="Proteomes" id="UP001153148">
    <property type="component" value="Unassembled WGS sequence"/>
</dbReference>
<gene>
    <name evidence="2" type="ORF">TPAB3V08_LOCUS7854</name>
</gene>
<dbReference type="EMBL" id="CAJPIN010013947">
    <property type="protein sequence ID" value="CAG2060898.1"/>
    <property type="molecule type" value="Genomic_DNA"/>
</dbReference>
<accession>A0ABN7NYV4</accession>
<comment type="caution">
    <text evidence="2">The sequence shown here is derived from an EMBL/GenBank/DDBJ whole genome shotgun (WGS) entry which is preliminary data.</text>
</comment>
<evidence type="ECO:0000313" key="3">
    <source>
        <dbReference type="Proteomes" id="UP001153148"/>
    </source>
</evidence>
<reference evidence="2" key="1">
    <citation type="submission" date="2021-03" db="EMBL/GenBank/DDBJ databases">
        <authorList>
            <person name="Tran Van P."/>
        </authorList>
    </citation>
    <scope>NUCLEOTIDE SEQUENCE</scope>
</reference>
<proteinExistence type="predicted"/>
<evidence type="ECO:0000313" key="2">
    <source>
        <dbReference type="EMBL" id="CAG2060898.1"/>
    </source>
</evidence>